<proteinExistence type="predicted"/>
<sequence length="166" mass="16384">MYTTTFILAALAAVGQARFGREGLVQASVQALSDFGAPGAAGTLAGQTPGVLLAGASACAKLELADQIVAELGTDPAVLAAAAELVAAEKNFNPSAQAIPTICSDASLPATAELRGIVPLVDPDVVGADVQNANSAASLQTPFAADGLSVADVTTAQGFSNFTLQA</sequence>
<organism evidence="2 3">
    <name type="scientific">Apodospora peruviana</name>
    <dbReference type="NCBI Taxonomy" id="516989"/>
    <lineage>
        <taxon>Eukaryota</taxon>
        <taxon>Fungi</taxon>
        <taxon>Dikarya</taxon>
        <taxon>Ascomycota</taxon>
        <taxon>Pezizomycotina</taxon>
        <taxon>Sordariomycetes</taxon>
        <taxon>Sordariomycetidae</taxon>
        <taxon>Sordariales</taxon>
        <taxon>Lasiosphaeriaceae</taxon>
        <taxon>Apodospora</taxon>
    </lineage>
</organism>
<gene>
    <name evidence="2" type="ORF">B0H66DRAFT_517402</name>
</gene>
<dbReference type="Proteomes" id="UP001283341">
    <property type="component" value="Unassembled WGS sequence"/>
</dbReference>
<evidence type="ECO:0000256" key="1">
    <source>
        <dbReference type="SAM" id="SignalP"/>
    </source>
</evidence>
<reference evidence="2" key="2">
    <citation type="submission" date="2023-06" db="EMBL/GenBank/DDBJ databases">
        <authorList>
            <consortium name="Lawrence Berkeley National Laboratory"/>
            <person name="Haridas S."/>
            <person name="Hensen N."/>
            <person name="Bonometti L."/>
            <person name="Westerberg I."/>
            <person name="Brannstrom I.O."/>
            <person name="Guillou S."/>
            <person name="Cros-Aarteil S."/>
            <person name="Calhoun S."/>
            <person name="Kuo A."/>
            <person name="Mondo S."/>
            <person name="Pangilinan J."/>
            <person name="Riley R."/>
            <person name="Labutti K."/>
            <person name="Andreopoulos B."/>
            <person name="Lipzen A."/>
            <person name="Chen C."/>
            <person name="Yanf M."/>
            <person name="Daum C."/>
            <person name="Ng V."/>
            <person name="Clum A."/>
            <person name="Steindorff A."/>
            <person name="Ohm R."/>
            <person name="Martin F."/>
            <person name="Silar P."/>
            <person name="Natvig D."/>
            <person name="Lalanne C."/>
            <person name="Gautier V."/>
            <person name="Ament-Velasquez S.L."/>
            <person name="Kruys A."/>
            <person name="Hutchinson M.I."/>
            <person name="Powell A.J."/>
            <person name="Barry K."/>
            <person name="Miller A.N."/>
            <person name="Grigoriev I.V."/>
            <person name="Debuchy R."/>
            <person name="Gladieux P."/>
            <person name="Thoren M.H."/>
            <person name="Johannesson H."/>
        </authorList>
    </citation>
    <scope>NUCLEOTIDE SEQUENCE</scope>
    <source>
        <strain evidence="2">CBS 118394</strain>
    </source>
</reference>
<reference evidence="2" key="1">
    <citation type="journal article" date="2023" name="Mol. Phylogenet. Evol.">
        <title>Genome-scale phylogeny and comparative genomics of the fungal order Sordariales.</title>
        <authorList>
            <person name="Hensen N."/>
            <person name="Bonometti L."/>
            <person name="Westerberg I."/>
            <person name="Brannstrom I.O."/>
            <person name="Guillou S."/>
            <person name="Cros-Aarteil S."/>
            <person name="Calhoun S."/>
            <person name="Haridas S."/>
            <person name="Kuo A."/>
            <person name="Mondo S."/>
            <person name="Pangilinan J."/>
            <person name="Riley R."/>
            <person name="LaButti K."/>
            <person name="Andreopoulos B."/>
            <person name="Lipzen A."/>
            <person name="Chen C."/>
            <person name="Yan M."/>
            <person name="Daum C."/>
            <person name="Ng V."/>
            <person name="Clum A."/>
            <person name="Steindorff A."/>
            <person name="Ohm R.A."/>
            <person name="Martin F."/>
            <person name="Silar P."/>
            <person name="Natvig D.O."/>
            <person name="Lalanne C."/>
            <person name="Gautier V."/>
            <person name="Ament-Velasquez S.L."/>
            <person name="Kruys A."/>
            <person name="Hutchinson M.I."/>
            <person name="Powell A.J."/>
            <person name="Barry K."/>
            <person name="Miller A.N."/>
            <person name="Grigoriev I.V."/>
            <person name="Debuchy R."/>
            <person name="Gladieux P."/>
            <person name="Hiltunen Thoren M."/>
            <person name="Johannesson H."/>
        </authorList>
    </citation>
    <scope>NUCLEOTIDE SEQUENCE</scope>
    <source>
        <strain evidence="2">CBS 118394</strain>
    </source>
</reference>
<feature type="chain" id="PRO_5042137000" description="Antifreeze protein" evidence="1">
    <location>
        <begin position="18"/>
        <end position="166"/>
    </location>
</feature>
<evidence type="ECO:0008006" key="4">
    <source>
        <dbReference type="Google" id="ProtNLM"/>
    </source>
</evidence>
<evidence type="ECO:0000313" key="3">
    <source>
        <dbReference type="Proteomes" id="UP001283341"/>
    </source>
</evidence>
<evidence type="ECO:0000313" key="2">
    <source>
        <dbReference type="EMBL" id="KAK3318963.1"/>
    </source>
</evidence>
<keyword evidence="1" id="KW-0732">Signal</keyword>
<feature type="signal peptide" evidence="1">
    <location>
        <begin position="1"/>
        <end position="17"/>
    </location>
</feature>
<comment type="caution">
    <text evidence="2">The sequence shown here is derived from an EMBL/GenBank/DDBJ whole genome shotgun (WGS) entry which is preliminary data.</text>
</comment>
<protein>
    <recommendedName>
        <fullName evidence="4">Antifreeze protein</fullName>
    </recommendedName>
</protein>
<accession>A0AAE0M517</accession>
<keyword evidence="3" id="KW-1185">Reference proteome</keyword>
<dbReference type="AlphaFoldDB" id="A0AAE0M517"/>
<name>A0AAE0M517_9PEZI</name>
<dbReference type="EMBL" id="JAUEDM010000004">
    <property type="protein sequence ID" value="KAK3318963.1"/>
    <property type="molecule type" value="Genomic_DNA"/>
</dbReference>